<keyword evidence="5" id="KW-1185">Reference proteome</keyword>
<dbReference type="PANTHER" id="PTHR44591:SF21">
    <property type="entry name" value="TWO-COMPONENT RESPONSE REGULATOR"/>
    <property type="match status" value="1"/>
</dbReference>
<dbReference type="RefSeq" id="WP_141378919.1">
    <property type="nucleotide sequence ID" value="NZ_CP169752.1"/>
</dbReference>
<dbReference type="Proteomes" id="UP001549291">
    <property type="component" value="Unassembled WGS sequence"/>
</dbReference>
<reference evidence="4 5" key="1">
    <citation type="submission" date="2024-06" db="EMBL/GenBank/DDBJ databases">
        <title>Genomic Encyclopedia of Type Strains, Phase V (KMG-V): Genome sequencing to study the core and pangenomes of soil and plant-associated prokaryotes.</title>
        <authorList>
            <person name="Whitman W."/>
        </authorList>
    </citation>
    <scope>NUCLEOTIDE SEQUENCE [LARGE SCALE GENOMIC DNA]</scope>
    <source>
        <strain evidence="4 5">USDA 160</strain>
    </source>
</reference>
<dbReference type="Pfam" id="PF00072">
    <property type="entry name" value="Response_reg"/>
    <property type="match status" value="1"/>
</dbReference>
<evidence type="ECO:0000313" key="4">
    <source>
        <dbReference type="EMBL" id="MET4719633.1"/>
    </source>
</evidence>
<dbReference type="SUPFAM" id="SSF52172">
    <property type="entry name" value="CheY-like"/>
    <property type="match status" value="1"/>
</dbReference>
<sequence>MARAAAISRSARRGTSLSERGSVFIVDDDPSIRTSLNRLLREHGFAATLFDSAGALLHHGSFDKAICIVLDIDLNGRSGIDLRRQLAEEGVTAPVIYITGNDSSANRAAAVASGCIAYLVKPFTAQSLIESVARASAA</sequence>
<evidence type="ECO:0000256" key="1">
    <source>
        <dbReference type="ARBA" id="ARBA00022553"/>
    </source>
</evidence>
<organism evidence="4 5">
    <name type="scientific">Bradyrhizobium japonicum</name>
    <dbReference type="NCBI Taxonomy" id="375"/>
    <lineage>
        <taxon>Bacteria</taxon>
        <taxon>Pseudomonadati</taxon>
        <taxon>Pseudomonadota</taxon>
        <taxon>Alphaproteobacteria</taxon>
        <taxon>Hyphomicrobiales</taxon>
        <taxon>Nitrobacteraceae</taxon>
        <taxon>Bradyrhizobium</taxon>
    </lineage>
</organism>
<feature type="modified residue" description="4-aspartylphosphate" evidence="2">
    <location>
        <position position="71"/>
    </location>
</feature>
<feature type="domain" description="Response regulatory" evidence="3">
    <location>
        <begin position="22"/>
        <end position="136"/>
    </location>
</feature>
<gene>
    <name evidence="4" type="ORF">ABIF63_003739</name>
</gene>
<comment type="caution">
    <text evidence="4">The sequence shown here is derived from an EMBL/GenBank/DDBJ whole genome shotgun (WGS) entry which is preliminary data.</text>
</comment>
<dbReference type="InterPro" id="IPR050595">
    <property type="entry name" value="Bact_response_regulator"/>
</dbReference>
<dbReference type="Gene3D" id="3.40.50.2300">
    <property type="match status" value="1"/>
</dbReference>
<name>A0ABV2RRR4_BRAJP</name>
<dbReference type="InterPro" id="IPR011006">
    <property type="entry name" value="CheY-like_superfamily"/>
</dbReference>
<keyword evidence="1 2" id="KW-0597">Phosphoprotein</keyword>
<protein>
    <submittedName>
        <fullName evidence="4">FixJ family two-component response regulator</fullName>
    </submittedName>
</protein>
<dbReference type="InterPro" id="IPR001789">
    <property type="entry name" value="Sig_transdc_resp-reg_receiver"/>
</dbReference>
<dbReference type="EMBL" id="JBEPTQ010000002">
    <property type="protein sequence ID" value="MET4719633.1"/>
    <property type="molecule type" value="Genomic_DNA"/>
</dbReference>
<dbReference type="PANTHER" id="PTHR44591">
    <property type="entry name" value="STRESS RESPONSE REGULATOR PROTEIN 1"/>
    <property type="match status" value="1"/>
</dbReference>
<dbReference type="PROSITE" id="PS50110">
    <property type="entry name" value="RESPONSE_REGULATORY"/>
    <property type="match status" value="1"/>
</dbReference>
<evidence type="ECO:0000313" key="5">
    <source>
        <dbReference type="Proteomes" id="UP001549291"/>
    </source>
</evidence>
<proteinExistence type="predicted"/>
<evidence type="ECO:0000256" key="2">
    <source>
        <dbReference type="PROSITE-ProRule" id="PRU00169"/>
    </source>
</evidence>
<dbReference type="SMART" id="SM00448">
    <property type="entry name" value="REC"/>
    <property type="match status" value="1"/>
</dbReference>
<evidence type="ECO:0000259" key="3">
    <source>
        <dbReference type="PROSITE" id="PS50110"/>
    </source>
</evidence>
<accession>A0ABV2RRR4</accession>